<dbReference type="Pfam" id="PF16495">
    <property type="entry name" value="SWIRM-assoc_1"/>
    <property type="match status" value="1"/>
</dbReference>
<dbReference type="Pfam" id="PF00249">
    <property type="entry name" value="Myb_DNA-binding"/>
    <property type="match status" value="1"/>
</dbReference>
<dbReference type="InterPro" id="IPR032451">
    <property type="entry name" value="SMARCC_C"/>
</dbReference>
<dbReference type="CDD" id="cd00167">
    <property type="entry name" value="SANT"/>
    <property type="match status" value="1"/>
</dbReference>
<dbReference type="Gene3D" id="1.10.10.10">
    <property type="entry name" value="Winged helix-like DNA-binding domain superfamily/Winged helix DNA-binding domain"/>
    <property type="match status" value="1"/>
</dbReference>
<dbReference type="GO" id="GO:0006338">
    <property type="term" value="P:chromatin remodeling"/>
    <property type="evidence" value="ECO:0007669"/>
    <property type="project" value="UniProtKB-ARBA"/>
</dbReference>
<dbReference type="FunFam" id="1.10.10.60:FF:000014">
    <property type="entry name" value="SWI/SNF complex subunit SMARCC2 isoform C"/>
    <property type="match status" value="1"/>
</dbReference>
<dbReference type="InterPro" id="IPR001005">
    <property type="entry name" value="SANT/Myb"/>
</dbReference>
<sequence>MADDATTSASAQDPTLSGEGTADSNALDQVLHTCSVARIPSHVDDLVVHMSPDHHANSLLSTSPRTLCGTNNFNVLSIHSDTNMLEDTAVKASSNEPATATPAAASDNPLDAPDAPRPEAEDADGQEDEEMGGTDDAKKEGESAEAADPEAQAKADLQSAARSHFVTQTYATIIPSYATWFDMRYIDYRERKALPEFFNNRNRSKTPAVYRDYRDFMINTYRLNPSEYLTVTACRRNLAGDVCAIMRVHAFLEQWGLINYQVDPQERPSNIGPPFTGHFRVTVDTPRGLQPFQPGPGSKVTEGKQLVATDRAASQQPLAKSETKSLAGRNIYEPNGKEASVEPKAANGEAAANGGSVDVKDLEAAAKEPTKVINCFSCGVECTRVHFHETKPSEQPGQLKAAGGLKRDLCPRCFVEGNFPSGTSSADFTKISNPEDLAATETEEKWTEEETLLLLEGLEEFDDDWNRVADHVQTKTREQCVMKFLQLEIEDKYVEADLPESQSAAPSTKFLRDLEYLSEGRVPIHHADNPILSVVSFLAGLAPANVTEAAVASGRSVNEMKRILQEKINKAPTAPSEKGKEKEGEQSTPAASASDMKPEGGDAMDIDTSAESTAVATKEVDSSSGGNPLATLPFALSAARSSALASHEERHITRLVSGAVNLQLQKLQLKLAHFNDFEKLLSAERRDLQRRRQQLFMDRLNFQRRVRALEDATKKISSSMGDQGLPGSMSNEDAVQALTEAIRMFGVGKGEDSMGVKRDSVDAGVVMPVAEAAEGYGKIEI</sequence>
<gene>
    <name evidence="9" type="ORF">GGP41_002158</name>
</gene>
<dbReference type="InterPro" id="IPR009057">
    <property type="entry name" value="Homeodomain-like_sf"/>
</dbReference>
<feature type="compositionally biased region" description="Acidic residues" evidence="5">
    <location>
        <begin position="121"/>
        <end position="133"/>
    </location>
</feature>
<dbReference type="SMART" id="SM00717">
    <property type="entry name" value="SANT"/>
    <property type="match status" value="1"/>
</dbReference>
<feature type="region of interest" description="Disordered" evidence="5">
    <location>
        <begin position="567"/>
        <end position="605"/>
    </location>
</feature>
<keyword evidence="1" id="KW-0805">Transcription regulation</keyword>
<keyword evidence="3" id="KW-0804">Transcription</keyword>
<dbReference type="InterPro" id="IPR036388">
    <property type="entry name" value="WH-like_DNA-bd_sf"/>
</dbReference>
<keyword evidence="2" id="KW-0238">DNA-binding</keyword>
<dbReference type="PROSITE" id="PS50090">
    <property type="entry name" value="MYB_LIKE"/>
    <property type="match status" value="1"/>
</dbReference>
<dbReference type="PANTHER" id="PTHR12802:SF41">
    <property type="entry name" value="BRAHMA ASSOCIATED PROTEIN 155 KDA"/>
    <property type="match status" value="1"/>
</dbReference>
<feature type="region of interest" description="Disordered" evidence="5">
    <location>
        <begin position="91"/>
        <end position="156"/>
    </location>
</feature>
<dbReference type="SUPFAM" id="SSF46689">
    <property type="entry name" value="Homeodomain-like"/>
    <property type="match status" value="2"/>
</dbReference>
<dbReference type="PANTHER" id="PTHR12802">
    <property type="entry name" value="SWI/SNF COMPLEX-RELATED"/>
    <property type="match status" value="1"/>
</dbReference>
<dbReference type="PROSITE" id="PS51293">
    <property type="entry name" value="SANT"/>
    <property type="match status" value="1"/>
</dbReference>
<dbReference type="Proteomes" id="UP000624244">
    <property type="component" value="Unassembled WGS sequence"/>
</dbReference>
<dbReference type="EMBL" id="WNKQ01000002">
    <property type="protein sequence ID" value="KAF5853554.1"/>
    <property type="molecule type" value="Genomic_DNA"/>
</dbReference>
<evidence type="ECO:0000256" key="1">
    <source>
        <dbReference type="ARBA" id="ARBA00023015"/>
    </source>
</evidence>
<dbReference type="FunFam" id="1.10.10.10:FF:000020">
    <property type="entry name" value="SWI/SNF complex subunit SMARCC2 isoform c"/>
    <property type="match status" value="1"/>
</dbReference>
<protein>
    <recommendedName>
        <fullName evidence="11">SWIRM-domain-containing protein</fullName>
    </recommendedName>
</protein>
<evidence type="ECO:0000259" key="7">
    <source>
        <dbReference type="PROSITE" id="PS50934"/>
    </source>
</evidence>
<feature type="domain" description="SWIRM" evidence="7">
    <location>
        <begin position="172"/>
        <end position="269"/>
    </location>
</feature>
<dbReference type="PROSITE" id="PS50934">
    <property type="entry name" value="SWIRM"/>
    <property type="match status" value="1"/>
</dbReference>
<dbReference type="Gene3D" id="1.10.10.60">
    <property type="entry name" value="Homeodomain-like"/>
    <property type="match status" value="1"/>
</dbReference>
<feature type="region of interest" description="Disordered" evidence="5">
    <location>
        <begin position="309"/>
        <end position="343"/>
    </location>
</feature>
<feature type="region of interest" description="Disordered" evidence="5">
    <location>
        <begin position="1"/>
        <end position="23"/>
    </location>
</feature>
<dbReference type="GO" id="GO:0045893">
    <property type="term" value="P:positive regulation of DNA-templated transcription"/>
    <property type="evidence" value="ECO:0007669"/>
    <property type="project" value="TreeGrafter"/>
</dbReference>
<organism evidence="9 10">
    <name type="scientific">Cochliobolus sativus</name>
    <name type="common">Common root rot and spot blotch fungus</name>
    <name type="synonym">Bipolaris sorokiniana</name>
    <dbReference type="NCBI Taxonomy" id="45130"/>
    <lineage>
        <taxon>Eukaryota</taxon>
        <taxon>Fungi</taxon>
        <taxon>Dikarya</taxon>
        <taxon>Ascomycota</taxon>
        <taxon>Pezizomycotina</taxon>
        <taxon>Dothideomycetes</taxon>
        <taxon>Pleosporomycetidae</taxon>
        <taxon>Pleosporales</taxon>
        <taxon>Pleosporineae</taxon>
        <taxon>Pleosporaceae</taxon>
        <taxon>Bipolaris</taxon>
    </lineage>
</organism>
<name>A0A8H5ZR41_COCSA</name>
<evidence type="ECO:0008006" key="11">
    <source>
        <dbReference type="Google" id="ProtNLM"/>
    </source>
</evidence>
<evidence type="ECO:0000259" key="6">
    <source>
        <dbReference type="PROSITE" id="PS50090"/>
    </source>
</evidence>
<feature type="compositionally biased region" description="Low complexity" evidence="5">
    <location>
        <begin position="1"/>
        <end position="11"/>
    </location>
</feature>
<dbReference type="InterPro" id="IPR007526">
    <property type="entry name" value="SWIRM"/>
</dbReference>
<dbReference type="GO" id="GO:0003677">
    <property type="term" value="F:DNA binding"/>
    <property type="evidence" value="ECO:0007669"/>
    <property type="project" value="UniProtKB-KW"/>
</dbReference>
<feature type="domain" description="SANT" evidence="8">
    <location>
        <begin position="441"/>
        <end position="492"/>
    </location>
</feature>
<evidence type="ECO:0000256" key="4">
    <source>
        <dbReference type="ARBA" id="ARBA00023242"/>
    </source>
</evidence>
<evidence type="ECO:0000256" key="2">
    <source>
        <dbReference type="ARBA" id="ARBA00023125"/>
    </source>
</evidence>
<dbReference type="GO" id="GO:0042393">
    <property type="term" value="F:histone binding"/>
    <property type="evidence" value="ECO:0007669"/>
    <property type="project" value="TreeGrafter"/>
</dbReference>
<evidence type="ECO:0000313" key="9">
    <source>
        <dbReference type="EMBL" id="KAF5853554.1"/>
    </source>
</evidence>
<proteinExistence type="predicted"/>
<dbReference type="GO" id="GO:0016514">
    <property type="term" value="C:SWI/SNF complex"/>
    <property type="evidence" value="ECO:0007669"/>
    <property type="project" value="TreeGrafter"/>
</dbReference>
<accession>A0A8H5ZR41</accession>
<reference evidence="9" key="1">
    <citation type="submission" date="2019-11" db="EMBL/GenBank/DDBJ databases">
        <title>Bipolaris sorokiniana Genome sequencing.</title>
        <authorList>
            <person name="Wang H."/>
        </authorList>
    </citation>
    <scope>NUCLEOTIDE SEQUENCE</scope>
</reference>
<keyword evidence="4" id="KW-0539">Nucleus</keyword>
<evidence type="ECO:0000256" key="3">
    <source>
        <dbReference type="ARBA" id="ARBA00023163"/>
    </source>
</evidence>
<evidence type="ECO:0000313" key="10">
    <source>
        <dbReference type="Proteomes" id="UP000624244"/>
    </source>
</evidence>
<dbReference type="AlphaFoldDB" id="A0A8H5ZR41"/>
<dbReference type="InterPro" id="IPR017884">
    <property type="entry name" value="SANT_dom"/>
</dbReference>
<comment type="caution">
    <text evidence="9">The sequence shown here is derived from an EMBL/GenBank/DDBJ whole genome shotgun (WGS) entry which is preliminary data.</text>
</comment>
<evidence type="ECO:0000256" key="5">
    <source>
        <dbReference type="SAM" id="MobiDB-lite"/>
    </source>
</evidence>
<evidence type="ECO:0000259" key="8">
    <source>
        <dbReference type="PROSITE" id="PS51293"/>
    </source>
</evidence>
<feature type="domain" description="Myb-like" evidence="6">
    <location>
        <begin position="438"/>
        <end position="488"/>
    </location>
</feature>
<dbReference type="Pfam" id="PF04433">
    <property type="entry name" value="SWIRM"/>
    <property type="match status" value="1"/>
</dbReference>